<comment type="caution">
    <text evidence="4">The sequence shown here is derived from an EMBL/GenBank/DDBJ whole genome shotgun (WGS) entry which is preliminary data.</text>
</comment>
<keyword evidence="4" id="KW-0808">Transferase</keyword>
<proteinExistence type="predicted"/>
<evidence type="ECO:0000256" key="1">
    <source>
        <dbReference type="ARBA" id="ARBA00022741"/>
    </source>
</evidence>
<keyword evidence="5" id="KW-1185">Reference proteome</keyword>
<evidence type="ECO:0000256" key="2">
    <source>
        <dbReference type="ARBA" id="ARBA00022840"/>
    </source>
</evidence>
<dbReference type="InterPro" id="IPR000719">
    <property type="entry name" value="Prot_kinase_dom"/>
</dbReference>
<feature type="domain" description="Protein kinase" evidence="3">
    <location>
        <begin position="1"/>
        <end position="234"/>
    </location>
</feature>
<evidence type="ECO:0000313" key="4">
    <source>
        <dbReference type="EMBL" id="KAF0306766.1"/>
    </source>
</evidence>
<dbReference type="Pfam" id="PF00069">
    <property type="entry name" value="Pkinase"/>
    <property type="match status" value="1"/>
</dbReference>
<dbReference type="InterPro" id="IPR008271">
    <property type="entry name" value="Ser/Thr_kinase_AS"/>
</dbReference>
<name>A0A6A4WH44_AMPAM</name>
<evidence type="ECO:0000313" key="5">
    <source>
        <dbReference type="Proteomes" id="UP000440578"/>
    </source>
</evidence>
<keyword evidence="2" id="KW-0067">ATP-binding</keyword>
<organism evidence="4 5">
    <name type="scientific">Amphibalanus amphitrite</name>
    <name type="common">Striped barnacle</name>
    <name type="synonym">Balanus amphitrite</name>
    <dbReference type="NCBI Taxonomy" id="1232801"/>
    <lineage>
        <taxon>Eukaryota</taxon>
        <taxon>Metazoa</taxon>
        <taxon>Ecdysozoa</taxon>
        <taxon>Arthropoda</taxon>
        <taxon>Crustacea</taxon>
        <taxon>Multicrustacea</taxon>
        <taxon>Cirripedia</taxon>
        <taxon>Thoracica</taxon>
        <taxon>Thoracicalcarea</taxon>
        <taxon>Balanomorpha</taxon>
        <taxon>Balanoidea</taxon>
        <taxon>Balanidae</taxon>
        <taxon>Amphibalaninae</taxon>
        <taxon>Amphibalanus</taxon>
    </lineage>
</organism>
<sequence length="325" mass="36413">MFLTERVAVKVVDRAKLDHKKREMLTEEVTSMERLHHPNIIRLYEVVESPRHIYLVMEYAPAGDLERRVSREGPLTEADARSVFSQLLAAVQHMHSKKLVHRDIKAENVFFASRSRVKLGDLGFSRRVSGIGEHLTQFCGSPSYSAPELLSAASYRGDRADLWALGVLLFFSVTGRLPFDGASLAELRRHILAVRYRWPAGVGSEPCRELVAALLQRDPAARPSAAEAGRCRWLNGHPPPAAGRSLSLRAAPVTAQEREARARLRQLGVSETTLESHRRRGCHSPVTGLYRMVLHRVCREEEESGGSGKQLWLRGGDRCKQCTIL</sequence>
<dbReference type="OrthoDB" id="193931at2759"/>
<dbReference type="EMBL" id="VIIS01000633">
    <property type="protein sequence ID" value="KAF0306766.1"/>
    <property type="molecule type" value="Genomic_DNA"/>
</dbReference>
<accession>A0A6A4WH44</accession>
<dbReference type="PANTHER" id="PTHR24346">
    <property type="entry name" value="MAP/MICROTUBULE AFFINITY-REGULATING KINASE"/>
    <property type="match status" value="1"/>
</dbReference>
<dbReference type="GO" id="GO:0000226">
    <property type="term" value="P:microtubule cytoskeleton organization"/>
    <property type="evidence" value="ECO:0007669"/>
    <property type="project" value="TreeGrafter"/>
</dbReference>
<dbReference type="SMART" id="SM00220">
    <property type="entry name" value="S_TKc"/>
    <property type="match status" value="1"/>
</dbReference>
<dbReference type="GO" id="GO:0005737">
    <property type="term" value="C:cytoplasm"/>
    <property type="evidence" value="ECO:0007669"/>
    <property type="project" value="TreeGrafter"/>
</dbReference>
<dbReference type="InterPro" id="IPR011009">
    <property type="entry name" value="Kinase-like_dom_sf"/>
</dbReference>
<dbReference type="FunFam" id="1.10.510.10:FF:000571">
    <property type="entry name" value="Maternal embryonic leucine zipper kinase"/>
    <property type="match status" value="1"/>
</dbReference>
<dbReference type="GO" id="GO:0050321">
    <property type="term" value="F:tau-protein kinase activity"/>
    <property type="evidence" value="ECO:0007669"/>
    <property type="project" value="TreeGrafter"/>
</dbReference>
<gene>
    <name evidence="4" type="primary">Nim1k_1</name>
    <name evidence="4" type="ORF">FJT64_021815</name>
</gene>
<reference evidence="4 5" key="1">
    <citation type="submission" date="2019-07" db="EMBL/GenBank/DDBJ databases">
        <title>Draft genome assembly of a fouling barnacle, Amphibalanus amphitrite (Darwin, 1854): The first reference genome for Thecostraca.</title>
        <authorList>
            <person name="Kim W."/>
        </authorList>
    </citation>
    <scope>NUCLEOTIDE SEQUENCE [LARGE SCALE GENOMIC DNA]</scope>
    <source>
        <strain evidence="4">SNU_AA5</strain>
        <tissue evidence="4">Soma without cirri and trophi</tissue>
    </source>
</reference>
<evidence type="ECO:0000259" key="3">
    <source>
        <dbReference type="PROSITE" id="PS50011"/>
    </source>
</evidence>
<dbReference type="GO" id="GO:0035556">
    <property type="term" value="P:intracellular signal transduction"/>
    <property type="evidence" value="ECO:0007669"/>
    <property type="project" value="TreeGrafter"/>
</dbReference>
<protein>
    <submittedName>
        <fullName evidence="4">Serine/threonine-protein kinase NIM1</fullName>
    </submittedName>
</protein>
<dbReference type="PROSITE" id="PS00108">
    <property type="entry name" value="PROTEIN_KINASE_ST"/>
    <property type="match status" value="1"/>
</dbReference>
<keyword evidence="1" id="KW-0547">Nucleotide-binding</keyword>
<dbReference type="AlphaFoldDB" id="A0A6A4WH44"/>
<dbReference type="Proteomes" id="UP000440578">
    <property type="component" value="Unassembled WGS sequence"/>
</dbReference>
<keyword evidence="4" id="KW-0418">Kinase</keyword>
<dbReference type="PROSITE" id="PS50011">
    <property type="entry name" value="PROTEIN_KINASE_DOM"/>
    <property type="match status" value="1"/>
</dbReference>
<dbReference type="PANTHER" id="PTHR24346:SF49">
    <property type="entry name" value="NIM1 SERINE_THREONINE PROTEIN KINASE"/>
    <property type="match status" value="1"/>
</dbReference>
<dbReference type="Gene3D" id="1.10.510.10">
    <property type="entry name" value="Transferase(Phosphotransferase) domain 1"/>
    <property type="match status" value="1"/>
</dbReference>
<dbReference type="SUPFAM" id="SSF56112">
    <property type="entry name" value="Protein kinase-like (PK-like)"/>
    <property type="match status" value="1"/>
</dbReference>
<dbReference type="GO" id="GO:0005524">
    <property type="term" value="F:ATP binding"/>
    <property type="evidence" value="ECO:0007669"/>
    <property type="project" value="UniProtKB-KW"/>
</dbReference>